<keyword evidence="1" id="KW-0732">Signal</keyword>
<dbReference type="AlphaFoldDB" id="A0A919U4S4"/>
<dbReference type="RefSeq" id="WP_203758745.1">
    <property type="nucleotide sequence ID" value="NZ_BONK01000027.1"/>
</dbReference>
<name>A0A919U4S4_9CELL</name>
<protein>
    <recommendedName>
        <fullName evidence="4">Lipoprotein</fullName>
    </recommendedName>
</protein>
<keyword evidence="3" id="KW-1185">Reference proteome</keyword>
<sequence>MTTLDSPRTRRTALLTATAALALLAACSASDPLAGLGGPGLAERCAAGLPQPEGTVDHACNDGQGRTQYPLPLEPGSYDLVALCDGADDLHVVLNPAQPLFETATAVCDEGSDPTRVPIGTIGDATTVRVAMSQLGEGDTAWFIVRR</sequence>
<proteinExistence type="predicted"/>
<gene>
    <name evidence="2" type="ORF">Cch01nite_44610</name>
</gene>
<accession>A0A919U4S4</accession>
<reference evidence="2" key="1">
    <citation type="submission" date="2021-01" db="EMBL/GenBank/DDBJ databases">
        <title>Whole genome shotgun sequence of Cellulomonas chitinilytica NBRC 110799.</title>
        <authorList>
            <person name="Komaki H."/>
            <person name="Tamura T."/>
        </authorList>
    </citation>
    <scope>NUCLEOTIDE SEQUENCE</scope>
    <source>
        <strain evidence="2">NBRC 110799</strain>
    </source>
</reference>
<dbReference type="EMBL" id="BONK01000027">
    <property type="protein sequence ID" value="GIG23737.1"/>
    <property type="molecule type" value="Genomic_DNA"/>
</dbReference>
<comment type="caution">
    <text evidence="2">The sequence shown here is derived from an EMBL/GenBank/DDBJ whole genome shotgun (WGS) entry which is preliminary data.</text>
</comment>
<evidence type="ECO:0000313" key="3">
    <source>
        <dbReference type="Proteomes" id="UP000632740"/>
    </source>
</evidence>
<organism evidence="2 3">
    <name type="scientific">Cellulomonas chitinilytica</name>
    <dbReference type="NCBI Taxonomy" id="398759"/>
    <lineage>
        <taxon>Bacteria</taxon>
        <taxon>Bacillati</taxon>
        <taxon>Actinomycetota</taxon>
        <taxon>Actinomycetes</taxon>
        <taxon>Micrococcales</taxon>
        <taxon>Cellulomonadaceae</taxon>
        <taxon>Cellulomonas</taxon>
    </lineage>
</organism>
<evidence type="ECO:0000256" key="1">
    <source>
        <dbReference type="SAM" id="SignalP"/>
    </source>
</evidence>
<feature type="chain" id="PRO_5039343498" description="Lipoprotein" evidence="1">
    <location>
        <begin position="35"/>
        <end position="147"/>
    </location>
</feature>
<feature type="signal peptide" evidence="1">
    <location>
        <begin position="1"/>
        <end position="34"/>
    </location>
</feature>
<dbReference type="PROSITE" id="PS51318">
    <property type="entry name" value="TAT"/>
    <property type="match status" value="1"/>
</dbReference>
<evidence type="ECO:0000313" key="2">
    <source>
        <dbReference type="EMBL" id="GIG23737.1"/>
    </source>
</evidence>
<dbReference type="Proteomes" id="UP000632740">
    <property type="component" value="Unassembled WGS sequence"/>
</dbReference>
<dbReference type="InterPro" id="IPR006311">
    <property type="entry name" value="TAT_signal"/>
</dbReference>
<evidence type="ECO:0008006" key="4">
    <source>
        <dbReference type="Google" id="ProtNLM"/>
    </source>
</evidence>